<comment type="similarity">
    <text evidence="2 10">Belongs to the Tim44 family.</text>
</comment>
<keyword evidence="9 10" id="KW-0472">Membrane</keyword>
<comment type="subcellular location">
    <subcellularLocation>
        <location evidence="1 10">Mitochondrion inner membrane</location>
    </subcellularLocation>
</comment>
<proteinExistence type="inferred from homology"/>
<keyword evidence="6" id="KW-0809">Transit peptide</keyword>
<evidence type="ECO:0000256" key="7">
    <source>
        <dbReference type="ARBA" id="ARBA00023010"/>
    </source>
</evidence>
<evidence type="ECO:0000256" key="9">
    <source>
        <dbReference type="ARBA" id="ARBA00023136"/>
    </source>
</evidence>
<dbReference type="GO" id="GO:0051087">
    <property type="term" value="F:protein-folding chaperone binding"/>
    <property type="evidence" value="ECO:0007669"/>
    <property type="project" value="InterPro"/>
</dbReference>
<evidence type="ECO:0000256" key="3">
    <source>
        <dbReference type="ARBA" id="ARBA00022448"/>
    </source>
</evidence>
<dbReference type="GO" id="GO:0005743">
    <property type="term" value="C:mitochondrial inner membrane"/>
    <property type="evidence" value="ECO:0007669"/>
    <property type="project" value="UniProtKB-SubCell"/>
</dbReference>
<evidence type="ECO:0000259" key="11">
    <source>
        <dbReference type="SMART" id="SM00978"/>
    </source>
</evidence>
<evidence type="ECO:0000256" key="2">
    <source>
        <dbReference type="ARBA" id="ARBA00009597"/>
    </source>
</evidence>
<protein>
    <recommendedName>
        <fullName evidence="10">Mitochondrial import inner membrane translocase subunit TIM44</fullName>
    </recommendedName>
</protein>
<dbReference type="InterPro" id="IPR032710">
    <property type="entry name" value="NTF2-like_dom_sf"/>
</dbReference>
<evidence type="ECO:0000256" key="5">
    <source>
        <dbReference type="ARBA" id="ARBA00022927"/>
    </source>
</evidence>
<keyword evidence="4 10" id="KW-0999">Mitochondrion inner membrane</keyword>
<dbReference type="InterPro" id="IPR039544">
    <property type="entry name" value="Tim44-like"/>
</dbReference>
<evidence type="ECO:0000256" key="8">
    <source>
        <dbReference type="ARBA" id="ARBA00023128"/>
    </source>
</evidence>
<dbReference type="EMBL" id="GEEE01010338">
    <property type="protein sequence ID" value="JAP52887.1"/>
    <property type="molecule type" value="Transcribed_RNA"/>
</dbReference>
<dbReference type="PIRSF" id="PIRSF037871">
    <property type="entry name" value="TIM44"/>
    <property type="match status" value="1"/>
</dbReference>
<dbReference type="Pfam" id="PF04280">
    <property type="entry name" value="Tim44"/>
    <property type="match status" value="1"/>
</dbReference>
<dbReference type="AlphaFoldDB" id="A0A0X3PS95"/>
<feature type="domain" description="Tim44-like" evidence="11">
    <location>
        <begin position="256"/>
        <end position="405"/>
    </location>
</feature>
<accession>A0A0X3PS95</accession>
<name>A0A0X3PS95_SCHSO</name>
<keyword evidence="8 10" id="KW-0496">Mitochondrion</keyword>
<gene>
    <name evidence="12" type="primary">TIM44</name>
    <name evidence="12" type="ORF">TR156714</name>
</gene>
<evidence type="ECO:0000256" key="4">
    <source>
        <dbReference type="ARBA" id="ARBA00022792"/>
    </source>
</evidence>
<reference evidence="12" key="1">
    <citation type="submission" date="2016-01" db="EMBL/GenBank/DDBJ databases">
        <title>Reference transcriptome for the parasite Schistocephalus solidus: insights into the molecular evolution of parasitism.</title>
        <authorList>
            <person name="Hebert F.O."/>
            <person name="Grambauer S."/>
            <person name="Barber I."/>
            <person name="Landry C.R."/>
            <person name="Aubin-Horth N."/>
        </authorList>
    </citation>
    <scope>NUCLEOTIDE SEQUENCE</scope>
</reference>
<dbReference type="PANTHER" id="PTHR10721:SF1">
    <property type="entry name" value="MITOCHONDRIAL IMPORT INNER MEMBRANE TRANSLOCASE SUBUNIT TIM44"/>
    <property type="match status" value="1"/>
</dbReference>
<dbReference type="SMART" id="SM00978">
    <property type="entry name" value="Tim44"/>
    <property type="match status" value="1"/>
</dbReference>
<dbReference type="SUPFAM" id="SSF54427">
    <property type="entry name" value="NTF2-like"/>
    <property type="match status" value="1"/>
</dbReference>
<evidence type="ECO:0000256" key="6">
    <source>
        <dbReference type="ARBA" id="ARBA00022946"/>
    </source>
</evidence>
<sequence length="412" mass="47463">MAFNTSLRNFLVFSSPRALAPTRYSSGNSFVQNLLRKIKEESAKDKQMKESVRKFREETEKLEKSKEIQSMREFYKKIESEIPTDTVDKLRSQISSVAEKIKQEGANIAKHEYVKKGVEGLSKAGEQLKDASRSIGDTEFVKSARESISALEKELQSDRALVYRAPDKPRTRKELSGNLRERIVEADTESSGVVLHKDSKWLSAWDDFKDNNQYVQKFFDLKTRYEESDHLLVRSVRFVTDKISDLFGGKSTSNELQTVLDEITKIDGTFTLEKFVRYCRMEVIPNVLESIIHGNMEVLKDWCYEAPFNVLSAPIKQTLEMGYKLDSRVLDVHNIDVHMGKMMEQGPVLIITFQAQQISCIRDSLGQVKEGDPEKVLRVTHVWALCRDQSEMNPWTAWRVLDIAMMPTEQWL</sequence>
<comment type="function">
    <text evidence="10">Essential component of the PAM complex, a complex required for the translocation of transit peptide-containing proteins from the inner membrane into the mitochondrial matrix in an ATP-dependent manner.</text>
</comment>
<keyword evidence="7 10" id="KW-0811">Translocation</keyword>
<dbReference type="Gene3D" id="3.10.450.240">
    <property type="match status" value="1"/>
</dbReference>
<keyword evidence="3 10" id="KW-0813">Transport</keyword>
<dbReference type="GO" id="GO:0030150">
    <property type="term" value="P:protein import into mitochondrial matrix"/>
    <property type="evidence" value="ECO:0007669"/>
    <property type="project" value="InterPro"/>
</dbReference>
<organism evidence="12">
    <name type="scientific">Schistocephalus solidus</name>
    <name type="common">Tapeworm</name>
    <dbReference type="NCBI Taxonomy" id="70667"/>
    <lineage>
        <taxon>Eukaryota</taxon>
        <taxon>Metazoa</taxon>
        <taxon>Spiralia</taxon>
        <taxon>Lophotrochozoa</taxon>
        <taxon>Platyhelminthes</taxon>
        <taxon>Cestoda</taxon>
        <taxon>Eucestoda</taxon>
        <taxon>Diphyllobothriidea</taxon>
        <taxon>Diphyllobothriidae</taxon>
        <taxon>Schistocephalus</taxon>
    </lineage>
</organism>
<dbReference type="InterPro" id="IPR007379">
    <property type="entry name" value="Tim44-like_dom"/>
</dbReference>
<evidence type="ECO:0000313" key="12">
    <source>
        <dbReference type="EMBL" id="JAP52887.1"/>
    </source>
</evidence>
<keyword evidence="5 10" id="KW-0653">Protein transport</keyword>
<evidence type="ECO:0000256" key="10">
    <source>
        <dbReference type="PIRNR" id="PIRNR037871"/>
    </source>
</evidence>
<evidence type="ECO:0000256" key="1">
    <source>
        <dbReference type="ARBA" id="ARBA00004273"/>
    </source>
</evidence>
<dbReference type="InterPro" id="IPR017303">
    <property type="entry name" value="Tim44"/>
</dbReference>
<dbReference type="PANTHER" id="PTHR10721">
    <property type="entry name" value="MITOCHONDRIAL IMPORT INNER MEMBRANE TRANSLOCASE SUBUNIT TIM44"/>
    <property type="match status" value="1"/>
</dbReference>